<reference evidence="2" key="1">
    <citation type="submission" date="2016-01" db="EMBL/GenBank/DDBJ databases">
        <authorList>
            <person name="Mitreva M."/>
            <person name="Pepin K.H."/>
            <person name="Mihindukulasuriya K.A."/>
            <person name="Fulton R."/>
            <person name="Fronick C."/>
            <person name="O'Laughlin M."/>
            <person name="Miner T."/>
            <person name="Herter B."/>
            <person name="Rosa B.A."/>
            <person name="Cordes M."/>
            <person name="Tomlinson C."/>
            <person name="Wollam A."/>
            <person name="Palsikar V.B."/>
            <person name="Mardis E.R."/>
            <person name="Wilson R.K."/>
        </authorList>
    </citation>
    <scope>NUCLEOTIDE SEQUENCE [LARGE SCALE GENOMIC DNA]</scope>
    <source>
        <strain evidence="2">DNF00019</strain>
    </source>
</reference>
<accession>A0A133XSA1</accession>
<organism evidence="1 2">
    <name type="scientific">Atopobium deltae</name>
    <dbReference type="NCBI Taxonomy" id="1393034"/>
    <lineage>
        <taxon>Bacteria</taxon>
        <taxon>Bacillati</taxon>
        <taxon>Actinomycetota</taxon>
        <taxon>Coriobacteriia</taxon>
        <taxon>Coriobacteriales</taxon>
        <taxon>Atopobiaceae</taxon>
        <taxon>Atopobium</taxon>
    </lineage>
</organism>
<comment type="caution">
    <text evidence="1">The sequence shown here is derived from an EMBL/GenBank/DDBJ whole genome shotgun (WGS) entry which is preliminary data.</text>
</comment>
<dbReference type="GO" id="GO:0003676">
    <property type="term" value="F:nucleic acid binding"/>
    <property type="evidence" value="ECO:0007669"/>
    <property type="project" value="InterPro"/>
</dbReference>
<dbReference type="STRING" id="1393034.HMPREF3192_01038"/>
<dbReference type="EMBL" id="LSCR01000029">
    <property type="protein sequence ID" value="KXB33809.1"/>
    <property type="molecule type" value="Genomic_DNA"/>
</dbReference>
<evidence type="ECO:0000313" key="2">
    <source>
        <dbReference type="Proteomes" id="UP000070675"/>
    </source>
</evidence>
<dbReference type="InterPro" id="IPR007347">
    <property type="entry name" value="SpoVS"/>
</dbReference>
<gene>
    <name evidence="1" type="ORF">HMPREF3192_01038</name>
</gene>
<dbReference type="Proteomes" id="UP000070675">
    <property type="component" value="Unassembled WGS sequence"/>
</dbReference>
<proteinExistence type="predicted"/>
<dbReference type="AlphaFoldDB" id="A0A133XSA1"/>
<protein>
    <submittedName>
        <fullName evidence="1">Stage V sporulation protein S</fullName>
    </submittedName>
</protein>
<keyword evidence="2" id="KW-1185">Reference proteome</keyword>
<dbReference type="Gene3D" id="3.30.110.20">
    <property type="entry name" value="Alba-like domain"/>
    <property type="match status" value="1"/>
</dbReference>
<evidence type="ECO:0000313" key="1">
    <source>
        <dbReference type="EMBL" id="KXB33809.1"/>
    </source>
</evidence>
<name>A0A133XSA1_9ACTN</name>
<dbReference type="Pfam" id="PF04232">
    <property type="entry name" value="SpoVS"/>
    <property type="match status" value="1"/>
</dbReference>
<dbReference type="PATRIC" id="fig|1393034.3.peg.1002"/>
<dbReference type="PANTHER" id="PTHR35331">
    <property type="entry name" value="STAGE V SPORULATION PROTEIN S"/>
    <property type="match status" value="1"/>
</dbReference>
<sequence>MQIFAGLVQYPRSKNYNNVQISTTNKLIKNCCNAESSYMEFLKVSSKSSPASVAGAIAGMVNDGTPVNMQCVGAGAVNQAIKALAIARGFLIPTGVDISCAPTFSDISIGGESRTAIRIAVYVHRIMNPVLDAVATATTTPTAAAVATSADTSATSA</sequence>
<dbReference type="PANTHER" id="PTHR35331:SF1">
    <property type="entry name" value="STAGE V SPORULATION PROTEIN S"/>
    <property type="match status" value="1"/>
</dbReference>
<dbReference type="InterPro" id="IPR036882">
    <property type="entry name" value="Alba-like_dom_sf"/>
</dbReference>